<comment type="subcellular location">
    <subcellularLocation>
        <location evidence="1">Cell membrane</location>
        <topology evidence="1">Multi-pass membrane protein</topology>
    </subcellularLocation>
</comment>
<evidence type="ECO:0000256" key="4">
    <source>
        <dbReference type="ARBA" id="ARBA00023136"/>
    </source>
</evidence>
<evidence type="ECO:0000256" key="1">
    <source>
        <dbReference type="ARBA" id="ARBA00004651"/>
    </source>
</evidence>
<reference evidence="7 8" key="1">
    <citation type="submission" date="2019-10" db="EMBL/GenBank/DDBJ databases">
        <title>Georgenia wutianyii sp. nov. and Georgenia yuyongxinii sp. nov. isolated from plateau pika (Ochotona curzoniae) in the Qinghai-Tibet plateau of China.</title>
        <authorList>
            <person name="Tian Z."/>
        </authorList>
    </citation>
    <scope>NUCLEOTIDE SEQUENCE [LARGE SCALE GENOMIC DNA]</scope>
    <source>
        <strain evidence="7 8">DSM 21501</strain>
    </source>
</reference>
<evidence type="ECO:0000256" key="3">
    <source>
        <dbReference type="ARBA" id="ARBA00022989"/>
    </source>
</evidence>
<keyword evidence="8" id="KW-1185">Reference proteome</keyword>
<dbReference type="InterPro" id="IPR020846">
    <property type="entry name" value="MFS_dom"/>
</dbReference>
<dbReference type="EMBL" id="WHJE01000021">
    <property type="protein sequence ID" value="KAE8764861.1"/>
    <property type="molecule type" value="Genomic_DNA"/>
</dbReference>
<proteinExistence type="predicted"/>
<dbReference type="InterPro" id="IPR011701">
    <property type="entry name" value="MFS"/>
</dbReference>
<name>A0A7J5URL5_9MICO</name>
<evidence type="ECO:0000256" key="2">
    <source>
        <dbReference type="ARBA" id="ARBA00022692"/>
    </source>
</evidence>
<gene>
    <name evidence="7" type="ORF">GB883_06995</name>
</gene>
<keyword evidence="2 5" id="KW-0812">Transmembrane</keyword>
<feature type="non-terminal residue" evidence="7">
    <location>
        <position position="184"/>
    </location>
</feature>
<dbReference type="Proteomes" id="UP000451860">
    <property type="component" value="Unassembled WGS sequence"/>
</dbReference>
<dbReference type="Pfam" id="PF07690">
    <property type="entry name" value="MFS_1"/>
    <property type="match status" value="1"/>
</dbReference>
<dbReference type="SUPFAM" id="SSF103473">
    <property type="entry name" value="MFS general substrate transporter"/>
    <property type="match status" value="1"/>
</dbReference>
<accession>A0A7J5URL5</accession>
<comment type="caution">
    <text evidence="7">The sequence shown here is derived from an EMBL/GenBank/DDBJ whole genome shotgun (WGS) entry which is preliminary data.</text>
</comment>
<dbReference type="RefSeq" id="WP_211489750.1">
    <property type="nucleotide sequence ID" value="NZ_WHJE01000021.1"/>
</dbReference>
<dbReference type="InterPro" id="IPR036259">
    <property type="entry name" value="MFS_trans_sf"/>
</dbReference>
<feature type="transmembrane region" description="Helical" evidence="5">
    <location>
        <begin position="43"/>
        <end position="61"/>
    </location>
</feature>
<feature type="transmembrane region" description="Helical" evidence="5">
    <location>
        <begin position="73"/>
        <end position="91"/>
    </location>
</feature>
<dbReference type="GO" id="GO:0022857">
    <property type="term" value="F:transmembrane transporter activity"/>
    <property type="evidence" value="ECO:0007669"/>
    <property type="project" value="InterPro"/>
</dbReference>
<organism evidence="7 8">
    <name type="scientific">Georgenia thermotolerans</name>
    <dbReference type="NCBI Taxonomy" id="527326"/>
    <lineage>
        <taxon>Bacteria</taxon>
        <taxon>Bacillati</taxon>
        <taxon>Actinomycetota</taxon>
        <taxon>Actinomycetes</taxon>
        <taxon>Micrococcales</taxon>
        <taxon>Bogoriellaceae</taxon>
        <taxon>Georgenia</taxon>
    </lineage>
</organism>
<evidence type="ECO:0000313" key="8">
    <source>
        <dbReference type="Proteomes" id="UP000451860"/>
    </source>
</evidence>
<dbReference type="Gene3D" id="1.20.1250.20">
    <property type="entry name" value="MFS general substrate transporter like domains"/>
    <property type="match status" value="1"/>
</dbReference>
<sequence length="184" mass="17888">MAASGPKVLPLVLATMTSQALLVVLAPTVVAVAAELGTTVGAAGQARSVTAAVAVAVSLLLSARPRLLSVRRLLVAGSALALLACGAVAAARSTAAFLAAHVLVGLAFALLLSGGFAGLAAFGADRRPWATGYVAGANALAWILVTPVAGVLTEGWSWRAAEALPAALAVAALVAAPAALPAPS</sequence>
<feature type="transmembrane region" description="Helical" evidence="5">
    <location>
        <begin position="133"/>
        <end position="152"/>
    </location>
</feature>
<keyword evidence="4 5" id="KW-0472">Membrane</keyword>
<evidence type="ECO:0000259" key="6">
    <source>
        <dbReference type="PROSITE" id="PS50850"/>
    </source>
</evidence>
<feature type="transmembrane region" description="Helical" evidence="5">
    <location>
        <begin position="164"/>
        <end position="182"/>
    </location>
</feature>
<feature type="transmembrane region" description="Helical" evidence="5">
    <location>
        <begin position="97"/>
        <end position="121"/>
    </location>
</feature>
<dbReference type="AlphaFoldDB" id="A0A7J5URL5"/>
<evidence type="ECO:0000256" key="5">
    <source>
        <dbReference type="SAM" id="Phobius"/>
    </source>
</evidence>
<evidence type="ECO:0000313" key="7">
    <source>
        <dbReference type="EMBL" id="KAE8764861.1"/>
    </source>
</evidence>
<dbReference type="PROSITE" id="PS50850">
    <property type="entry name" value="MFS"/>
    <property type="match status" value="1"/>
</dbReference>
<feature type="domain" description="Major facilitator superfamily (MFS) profile" evidence="6">
    <location>
        <begin position="7"/>
        <end position="184"/>
    </location>
</feature>
<protein>
    <recommendedName>
        <fullName evidence="6">Major facilitator superfamily (MFS) profile domain-containing protein</fullName>
    </recommendedName>
</protein>
<dbReference type="GO" id="GO:0005886">
    <property type="term" value="C:plasma membrane"/>
    <property type="evidence" value="ECO:0007669"/>
    <property type="project" value="UniProtKB-SubCell"/>
</dbReference>
<keyword evidence="3 5" id="KW-1133">Transmembrane helix</keyword>